<feature type="domain" description="Phytochrome chromophore attachment site" evidence="2">
    <location>
        <begin position="327"/>
        <end position="471"/>
    </location>
</feature>
<dbReference type="SUPFAM" id="SSF55785">
    <property type="entry name" value="PYP-like sensor domain (PAS domain)"/>
    <property type="match status" value="2"/>
</dbReference>
<feature type="coiled-coil region" evidence="1">
    <location>
        <begin position="465"/>
        <end position="498"/>
    </location>
</feature>
<dbReference type="PANTHER" id="PTHR45138">
    <property type="entry name" value="REGULATORY COMPONENTS OF SENSORY TRANSDUCTION SYSTEM"/>
    <property type="match status" value="1"/>
</dbReference>
<dbReference type="InterPro" id="IPR000700">
    <property type="entry name" value="PAS-assoc_C"/>
</dbReference>
<gene>
    <name evidence="6" type="ORF">ACE1CA_33145</name>
</gene>
<dbReference type="SMART" id="SM00267">
    <property type="entry name" value="GGDEF"/>
    <property type="match status" value="1"/>
</dbReference>
<keyword evidence="1" id="KW-0175">Coiled coil</keyword>
<dbReference type="SUPFAM" id="SSF55073">
    <property type="entry name" value="Nucleotide cyclase"/>
    <property type="match status" value="1"/>
</dbReference>
<dbReference type="GO" id="GO:0052621">
    <property type="term" value="F:diguanylate cyclase activity"/>
    <property type="evidence" value="ECO:0007669"/>
    <property type="project" value="UniProtKB-EC"/>
</dbReference>
<accession>A0ABV4WWA2</accession>
<dbReference type="PROSITE" id="PS50112">
    <property type="entry name" value="PAS"/>
    <property type="match status" value="1"/>
</dbReference>
<feature type="domain" description="PAC" evidence="4">
    <location>
        <begin position="254"/>
        <end position="307"/>
    </location>
</feature>
<dbReference type="PANTHER" id="PTHR45138:SF9">
    <property type="entry name" value="DIGUANYLATE CYCLASE DGCM-RELATED"/>
    <property type="match status" value="1"/>
</dbReference>
<dbReference type="InterPro" id="IPR013767">
    <property type="entry name" value="PAS_fold"/>
</dbReference>
<dbReference type="Gene3D" id="3.30.70.270">
    <property type="match status" value="1"/>
</dbReference>
<reference evidence="6 7" key="1">
    <citation type="submission" date="2024-09" db="EMBL/GenBank/DDBJ databases">
        <title>Floridaenema gen nov. (Aerosakkonemataceae, Aerosakkonematales ord. nov., Cyanobacteria) from benthic tropical and subtropical fresh waters, with the description of four new species.</title>
        <authorList>
            <person name="Moretto J.A."/>
            <person name="Berthold D.E."/>
            <person name="Lefler F.W."/>
            <person name="Huang I.-S."/>
            <person name="Laughinghouse H. IV."/>
        </authorList>
    </citation>
    <scope>NUCLEOTIDE SEQUENCE [LARGE SCALE GENOMIC DNA]</scope>
    <source>
        <strain evidence="6 7">BLCC-F167</strain>
    </source>
</reference>
<dbReference type="Pfam" id="PF00989">
    <property type="entry name" value="PAS"/>
    <property type="match status" value="1"/>
</dbReference>
<dbReference type="InterPro" id="IPR000160">
    <property type="entry name" value="GGDEF_dom"/>
</dbReference>
<dbReference type="InterPro" id="IPR001610">
    <property type="entry name" value="PAC"/>
</dbReference>
<dbReference type="Gene3D" id="3.30.450.20">
    <property type="entry name" value="PAS domain"/>
    <property type="match status" value="2"/>
</dbReference>
<dbReference type="InterPro" id="IPR013655">
    <property type="entry name" value="PAS_fold_3"/>
</dbReference>
<dbReference type="Pfam" id="PF08447">
    <property type="entry name" value="PAS_3"/>
    <property type="match status" value="1"/>
</dbReference>
<dbReference type="CDD" id="cd00130">
    <property type="entry name" value="PAS"/>
    <property type="match status" value="2"/>
</dbReference>
<evidence type="ECO:0000259" key="2">
    <source>
        <dbReference type="PROSITE" id="PS50046"/>
    </source>
</evidence>
<evidence type="ECO:0000259" key="5">
    <source>
        <dbReference type="PROSITE" id="PS50887"/>
    </source>
</evidence>
<dbReference type="Gene3D" id="3.30.450.40">
    <property type="match status" value="1"/>
</dbReference>
<dbReference type="NCBIfam" id="TIGR00229">
    <property type="entry name" value="sensory_box"/>
    <property type="match status" value="2"/>
</dbReference>
<protein>
    <submittedName>
        <fullName evidence="6">Diguanylate cyclase domain-containing protein</fullName>
        <ecNumber evidence="6">2.7.7.65</ecNumber>
    </submittedName>
</protein>
<feature type="domain" description="PAS" evidence="3">
    <location>
        <begin position="175"/>
        <end position="249"/>
    </location>
</feature>
<dbReference type="SMART" id="SM00086">
    <property type="entry name" value="PAC"/>
    <property type="match status" value="1"/>
</dbReference>
<dbReference type="EC" id="2.7.7.65" evidence="6"/>
<evidence type="ECO:0000256" key="1">
    <source>
        <dbReference type="SAM" id="Coils"/>
    </source>
</evidence>
<dbReference type="Proteomes" id="UP001576780">
    <property type="component" value="Unassembled WGS sequence"/>
</dbReference>
<dbReference type="PROSITE" id="PS50887">
    <property type="entry name" value="GGDEF"/>
    <property type="match status" value="1"/>
</dbReference>
<feature type="coiled-coil region" evidence="1">
    <location>
        <begin position="141"/>
        <end position="171"/>
    </location>
</feature>
<proteinExistence type="predicted"/>
<feature type="domain" description="GGDEF" evidence="5">
    <location>
        <begin position="526"/>
        <end position="663"/>
    </location>
</feature>
<sequence length="668" mass="77040">MNDLELAQKEFGILDRVPEGACILREDFNVVFWNRCLENWTGISRHDILGKNISVYFPHLHQPKYIFRLQQIFSGGPPTLFSSQLHKSIIPCQLPDGRWRIQHTTVTAVPAVNSQVKESEEIDDRAPQKQPFYALFVIEDVTDLTQRIQDYRNMRDRALEEINERRKVEQELRQSQHFIQKVADTAPYIIYIYNLFNQQIFYVNEQVNVLLGYSIAEIQAMNLNNFAELIKLEDLKQLPAHFAKFAQAQDGDIIEIDYQVRHSSGEWRWFHCREVIFTRTADGKPQQILGTAQDISERKQAEAALHLQIEKERLMAGITQQIHRSLNLNEVLDTAVTEVRHFLQADRVSVCQFQQTMAGENEQSNIGMITVESKADDCRSILKYRIPNCYFKENYSCCYNQEGIRKIDSLCNESCLCWHKILLQKWQVKSSLEVPIRQGKNLWGVLMVHHCQSTRKWQELEVDLMKELANQLTIAIQQAELYQKLQAANQELSRLASSDSLTQLANRRRFDEYLTKEWRRLEREQAPLSLIICDVDFFKKYNDTYGHQAGDFCLQEVAIAIRQAVKRPADLVARYGGEEFAIVLPRTPIDGAHHVAETLRKNVLGLKLPHSGSAISKYVTISVGITSVVPNHRCWPAKLIEAADRALYQAKQAGRNCAIGLRVESTIV</sequence>
<dbReference type="Pfam" id="PF00990">
    <property type="entry name" value="GGDEF"/>
    <property type="match status" value="1"/>
</dbReference>
<keyword evidence="6" id="KW-0548">Nucleotidyltransferase</keyword>
<dbReference type="InterPro" id="IPR043128">
    <property type="entry name" value="Rev_trsase/Diguanyl_cyclase"/>
</dbReference>
<dbReference type="PROSITE" id="PS50113">
    <property type="entry name" value="PAC"/>
    <property type="match status" value="1"/>
</dbReference>
<name>A0ABV4WWA2_9CYAN</name>
<dbReference type="InterPro" id="IPR029787">
    <property type="entry name" value="Nucleotide_cyclase"/>
</dbReference>
<evidence type="ECO:0000259" key="3">
    <source>
        <dbReference type="PROSITE" id="PS50112"/>
    </source>
</evidence>
<dbReference type="Pfam" id="PF01590">
    <property type="entry name" value="GAF"/>
    <property type="match status" value="1"/>
</dbReference>
<evidence type="ECO:0000259" key="4">
    <source>
        <dbReference type="PROSITE" id="PS50113"/>
    </source>
</evidence>
<dbReference type="InterPro" id="IPR003018">
    <property type="entry name" value="GAF"/>
</dbReference>
<dbReference type="CDD" id="cd01949">
    <property type="entry name" value="GGDEF"/>
    <property type="match status" value="1"/>
</dbReference>
<dbReference type="SMART" id="SM00065">
    <property type="entry name" value="GAF"/>
    <property type="match status" value="1"/>
</dbReference>
<dbReference type="EMBL" id="JBHFNT010000305">
    <property type="protein sequence ID" value="MFB2839362.1"/>
    <property type="molecule type" value="Genomic_DNA"/>
</dbReference>
<keyword evidence="7" id="KW-1185">Reference proteome</keyword>
<organism evidence="6 7">
    <name type="scientific">Floridaenema evergladense BLCC-F167</name>
    <dbReference type="NCBI Taxonomy" id="3153639"/>
    <lineage>
        <taxon>Bacteria</taxon>
        <taxon>Bacillati</taxon>
        <taxon>Cyanobacteriota</taxon>
        <taxon>Cyanophyceae</taxon>
        <taxon>Oscillatoriophycideae</taxon>
        <taxon>Aerosakkonematales</taxon>
        <taxon>Aerosakkonemataceae</taxon>
        <taxon>Floridanema</taxon>
        <taxon>Floridanema evergladense</taxon>
    </lineage>
</organism>
<dbReference type="SUPFAM" id="SSF55781">
    <property type="entry name" value="GAF domain-like"/>
    <property type="match status" value="1"/>
</dbReference>
<dbReference type="InterPro" id="IPR050469">
    <property type="entry name" value="Diguanylate_Cyclase"/>
</dbReference>
<dbReference type="NCBIfam" id="TIGR00254">
    <property type="entry name" value="GGDEF"/>
    <property type="match status" value="1"/>
</dbReference>
<dbReference type="RefSeq" id="WP_413281637.1">
    <property type="nucleotide sequence ID" value="NZ_JBHFNT010000305.1"/>
</dbReference>
<dbReference type="InterPro" id="IPR016132">
    <property type="entry name" value="Phyto_chromo_attachment"/>
</dbReference>
<keyword evidence="6" id="KW-0808">Transferase</keyword>
<dbReference type="InterPro" id="IPR035965">
    <property type="entry name" value="PAS-like_dom_sf"/>
</dbReference>
<evidence type="ECO:0000313" key="7">
    <source>
        <dbReference type="Proteomes" id="UP001576780"/>
    </source>
</evidence>
<evidence type="ECO:0000313" key="6">
    <source>
        <dbReference type="EMBL" id="MFB2839362.1"/>
    </source>
</evidence>
<dbReference type="SMART" id="SM00091">
    <property type="entry name" value="PAS"/>
    <property type="match status" value="2"/>
</dbReference>
<dbReference type="InterPro" id="IPR029016">
    <property type="entry name" value="GAF-like_dom_sf"/>
</dbReference>
<dbReference type="PROSITE" id="PS50046">
    <property type="entry name" value="PHYTOCHROME_2"/>
    <property type="match status" value="1"/>
</dbReference>
<comment type="caution">
    <text evidence="6">The sequence shown here is derived from an EMBL/GenBank/DDBJ whole genome shotgun (WGS) entry which is preliminary data.</text>
</comment>
<dbReference type="InterPro" id="IPR000014">
    <property type="entry name" value="PAS"/>
</dbReference>